<dbReference type="InterPro" id="IPR016039">
    <property type="entry name" value="Thiolase-like"/>
</dbReference>
<dbReference type="RefSeq" id="WP_340367980.1">
    <property type="nucleotide sequence ID" value="NZ_JBBKZV010000046.1"/>
</dbReference>
<feature type="compositionally biased region" description="Basic and acidic residues" evidence="1">
    <location>
        <begin position="72"/>
        <end position="82"/>
    </location>
</feature>
<organism evidence="2 3">
    <name type="scientific">Variovorax humicola</name>
    <dbReference type="NCBI Taxonomy" id="1769758"/>
    <lineage>
        <taxon>Bacteria</taxon>
        <taxon>Pseudomonadati</taxon>
        <taxon>Pseudomonadota</taxon>
        <taxon>Betaproteobacteria</taxon>
        <taxon>Burkholderiales</taxon>
        <taxon>Comamonadaceae</taxon>
        <taxon>Variovorax</taxon>
    </lineage>
</organism>
<dbReference type="Gene3D" id="3.40.47.10">
    <property type="match status" value="1"/>
</dbReference>
<evidence type="ECO:0000256" key="1">
    <source>
        <dbReference type="SAM" id="MobiDB-lite"/>
    </source>
</evidence>
<sequence length="109" mass="11860">MFVPAMVGEYLGVRLNFAEVADLGGASSVGMVWRAAAAIELGLANTVLCVIPSRLAPVAENDKLERQAYAHTHRCGDGDPRGLRRGVFGSRPVPHRRWRQRTSRSTGCN</sequence>
<accession>A0ABU8WAI0</accession>
<gene>
    <name evidence="2" type="ORF">WKW80_33970</name>
</gene>
<feature type="compositionally biased region" description="Basic residues" evidence="1">
    <location>
        <begin position="93"/>
        <end position="102"/>
    </location>
</feature>
<comment type="caution">
    <text evidence="2">The sequence shown here is derived from an EMBL/GenBank/DDBJ whole genome shotgun (WGS) entry which is preliminary data.</text>
</comment>
<protein>
    <submittedName>
        <fullName evidence="2">Uncharacterized protein</fullName>
    </submittedName>
</protein>
<dbReference type="Proteomes" id="UP001363010">
    <property type="component" value="Unassembled WGS sequence"/>
</dbReference>
<proteinExistence type="predicted"/>
<reference evidence="2 3" key="1">
    <citation type="submission" date="2024-03" db="EMBL/GenBank/DDBJ databases">
        <title>Novel species of the genus Variovorax.</title>
        <authorList>
            <person name="Liu Q."/>
            <person name="Xin Y.-H."/>
        </authorList>
    </citation>
    <scope>NUCLEOTIDE SEQUENCE [LARGE SCALE GENOMIC DNA]</scope>
    <source>
        <strain evidence="2 3">KACC 18501</strain>
    </source>
</reference>
<feature type="region of interest" description="Disordered" evidence="1">
    <location>
        <begin position="72"/>
        <end position="109"/>
    </location>
</feature>
<keyword evidence="3" id="KW-1185">Reference proteome</keyword>
<evidence type="ECO:0000313" key="3">
    <source>
        <dbReference type="Proteomes" id="UP001363010"/>
    </source>
</evidence>
<dbReference type="EMBL" id="JBBKZV010000046">
    <property type="protein sequence ID" value="MEJ8826950.1"/>
    <property type="molecule type" value="Genomic_DNA"/>
</dbReference>
<name>A0ABU8WAI0_9BURK</name>
<evidence type="ECO:0000313" key="2">
    <source>
        <dbReference type="EMBL" id="MEJ8826950.1"/>
    </source>
</evidence>